<evidence type="ECO:0000256" key="8">
    <source>
        <dbReference type="SAM" id="SignalP"/>
    </source>
</evidence>
<feature type="domain" description="Peptidase M13 N-terminal" evidence="10">
    <location>
        <begin position="53"/>
        <end position="434"/>
    </location>
</feature>
<dbReference type="Pfam" id="PF05649">
    <property type="entry name" value="Peptidase_M13_N"/>
    <property type="match status" value="1"/>
</dbReference>
<feature type="domain" description="Peptidase M13 C-terminal" evidence="9">
    <location>
        <begin position="486"/>
        <end position="690"/>
    </location>
</feature>
<dbReference type="EMBL" id="JANUGV010000007">
    <property type="protein sequence ID" value="MCS0610510.1"/>
    <property type="molecule type" value="Genomic_DNA"/>
</dbReference>
<protein>
    <submittedName>
        <fullName evidence="11">M13 family metallopeptidase</fullName>
    </submittedName>
</protein>
<keyword evidence="5" id="KW-0378">Hydrolase</keyword>
<keyword evidence="7" id="KW-0482">Metalloprotease</keyword>
<evidence type="ECO:0000256" key="1">
    <source>
        <dbReference type="ARBA" id="ARBA00001947"/>
    </source>
</evidence>
<keyword evidence="12" id="KW-1185">Reference proteome</keyword>
<dbReference type="InterPro" id="IPR018497">
    <property type="entry name" value="Peptidase_M13_C"/>
</dbReference>
<evidence type="ECO:0000256" key="7">
    <source>
        <dbReference type="ARBA" id="ARBA00023049"/>
    </source>
</evidence>
<dbReference type="PROSITE" id="PS51885">
    <property type="entry name" value="NEPRILYSIN"/>
    <property type="match status" value="1"/>
</dbReference>
<dbReference type="Gene3D" id="1.10.1380.10">
    <property type="entry name" value="Neutral endopeptidase , domain2"/>
    <property type="match status" value="1"/>
</dbReference>
<dbReference type="InterPro" id="IPR042089">
    <property type="entry name" value="Peptidase_M13_dom_2"/>
</dbReference>
<keyword evidence="3" id="KW-0645">Protease</keyword>
<name>A0ABT2BPT0_9BURK</name>
<comment type="cofactor">
    <cofactor evidence="1">
        <name>Zn(2+)</name>
        <dbReference type="ChEBI" id="CHEBI:29105"/>
    </cofactor>
</comment>
<dbReference type="PRINTS" id="PR00786">
    <property type="entry name" value="NEPRILYSIN"/>
</dbReference>
<keyword evidence="6" id="KW-0862">Zinc</keyword>
<accession>A0ABT2BPT0</accession>
<feature type="chain" id="PRO_5046821013" evidence="8">
    <location>
        <begin position="23"/>
        <end position="691"/>
    </location>
</feature>
<evidence type="ECO:0000313" key="12">
    <source>
        <dbReference type="Proteomes" id="UP001205861"/>
    </source>
</evidence>
<evidence type="ECO:0000259" key="9">
    <source>
        <dbReference type="Pfam" id="PF01431"/>
    </source>
</evidence>
<gene>
    <name evidence="11" type="ORF">NX773_20270</name>
</gene>
<evidence type="ECO:0000313" key="11">
    <source>
        <dbReference type="EMBL" id="MCS0610510.1"/>
    </source>
</evidence>
<proteinExistence type="inferred from homology"/>
<dbReference type="Proteomes" id="UP001205861">
    <property type="component" value="Unassembled WGS sequence"/>
</dbReference>
<evidence type="ECO:0000256" key="2">
    <source>
        <dbReference type="ARBA" id="ARBA00007357"/>
    </source>
</evidence>
<keyword evidence="8" id="KW-0732">Signal</keyword>
<evidence type="ECO:0000256" key="6">
    <source>
        <dbReference type="ARBA" id="ARBA00022833"/>
    </source>
</evidence>
<feature type="signal peptide" evidence="8">
    <location>
        <begin position="1"/>
        <end position="22"/>
    </location>
</feature>
<evidence type="ECO:0000256" key="4">
    <source>
        <dbReference type="ARBA" id="ARBA00022723"/>
    </source>
</evidence>
<evidence type="ECO:0000259" key="10">
    <source>
        <dbReference type="Pfam" id="PF05649"/>
    </source>
</evidence>
<dbReference type="InterPro" id="IPR024079">
    <property type="entry name" value="MetalloPept_cat_dom_sf"/>
</dbReference>
<comment type="similarity">
    <text evidence="2">Belongs to the peptidase M13 family.</text>
</comment>
<dbReference type="PANTHER" id="PTHR11733:SF167">
    <property type="entry name" value="FI17812P1-RELATED"/>
    <property type="match status" value="1"/>
</dbReference>
<sequence length="691" mass="77616">MRHLIRLAFSLTVAGAGAVAVAQTAPAQPDRPATAFPYTPGLDVSSMDKSANPCEDFYQYACGGWMKNNPIPADQARWSVYGKLAQDNQRFLWGVLDELASKKEGRNATQQKIGDYFGACMDEAAIEQRGAAPLKPYFERIAAMRSTRDLPAVLAALHMDLADEGFFFGFDSGQDFADATRVIAFAGAGGLGLPDRDSYLKDDAKSKEIREKYVAHVASMFQLSGEMPEQAQRSAAKVMQIETALAKASLSRVDKRNPYKLFHKMNGKGLQALTPGFDWHAYLAALGEPKLNNFNVTEPGFFKEFAKQLRSNDLAAIQTYLRWHVMHALAPALSSSFDKENFAFFSKTLRGVQQQPPRWKRCVRLVDTQLGEALGQEFVSRAFSPELKAKSLHMTRQVEEAMKKDIDSLDWMSPETKKRAQQKLAAIVNKIGYPDKWRDYTAYTVKPDDFAGNVVRGNVFEVKRHLAKIGKPLDRSEWGMTPPTVNAYFNPQMNDINFPAGVLQPPLFDPKMDDAPNYGNTGGTIGHELTHAFDDEGRQFDANGNLKDWWTKKDAKEFEERAQCIVDQYAQYTVVDDIKINSKLTLGEDVADLGGLILGWMAWKEQMATMPQQAQPLRDGLTPEQRFFVGYAQWACENDRPENQRVHAMTDPHSPGRYRVNGLLVNMPQFQEAFQCKPGQAMVKEKRCRVW</sequence>
<dbReference type="RefSeq" id="WP_258858088.1">
    <property type="nucleotide sequence ID" value="NZ_JANUGV010000007.1"/>
</dbReference>
<comment type="caution">
    <text evidence="11">The sequence shown here is derived from an EMBL/GenBank/DDBJ whole genome shotgun (WGS) entry which is preliminary data.</text>
</comment>
<dbReference type="InterPro" id="IPR008753">
    <property type="entry name" value="Peptidase_M13_N"/>
</dbReference>
<evidence type="ECO:0000256" key="3">
    <source>
        <dbReference type="ARBA" id="ARBA00022670"/>
    </source>
</evidence>
<dbReference type="Pfam" id="PF01431">
    <property type="entry name" value="Peptidase_M13"/>
    <property type="match status" value="1"/>
</dbReference>
<evidence type="ECO:0000256" key="5">
    <source>
        <dbReference type="ARBA" id="ARBA00022801"/>
    </source>
</evidence>
<dbReference type="Gene3D" id="3.40.390.10">
    <property type="entry name" value="Collagenase (Catalytic Domain)"/>
    <property type="match status" value="1"/>
</dbReference>
<dbReference type="SUPFAM" id="SSF55486">
    <property type="entry name" value="Metalloproteases ('zincins'), catalytic domain"/>
    <property type="match status" value="1"/>
</dbReference>
<keyword evidence="4" id="KW-0479">Metal-binding</keyword>
<reference evidence="11 12" key="1">
    <citation type="submission" date="2022-08" db="EMBL/GenBank/DDBJ databases">
        <title>Reclassification of Massilia species as members of the genera Telluria, Duganella, Pseudoduganella, Mokoshia gen. nov. and Zemynaea gen. nov. using orthogonal and non-orthogonal genome-based approaches.</title>
        <authorList>
            <person name="Bowman J.P."/>
        </authorList>
    </citation>
    <scope>NUCLEOTIDE SEQUENCE [LARGE SCALE GENOMIC DNA]</scope>
    <source>
        <strain evidence="11 12">JCM 31607</strain>
    </source>
</reference>
<organism evidence="11 12">
    <name type="scientific">Massilia solisilvae</name>
    <dbReference type="NCBI Taxonomy" id="1811225"/>
    <lineage>
        <taxon>Bacteria</taxon>
        <taxon>Pseudomonadati</taxon>
        <taxon>Pseudomonadota</taxon>
        <taxon>Betaproteobacteria</taxon>
        <taxon>Burkholderiales</taxon>
        <taxon>Oxalobacteraceae</taxon>
        <taxon>Telluria group</taxon>
        <taxon>Massilia</taxon>
    </lineage>
</organism>
<dbReference type="CDD" id="cd08662">
    <property type="entry name" value="M13"/>
    <property type="match status" value="1"/>
</dbReference>
<dbReference type="InterPro" id="IPR000718">
    <property type="entry name" value="Peptidase_M13"/>
</dbReference>
<dbReference type="PANTHER" id="PTHR11733">
    <property type="entry name" value="ZINC METALLOPROTEASE FAMILY M13 NEPRILYSIN-RELATED"/>
    <property type="match status" value="1"/>
</dbReference>